<feature type="transmembrane region" description="Helical" evidence="2">
    <location>
        <begin position="187"/>
        <end position="206"/>
    </location>
</feature>
<name>A0A080Z319_PHYNI</name>
<keyword evidence="2" id="KW-1133">Transmembrane helix</keyword>
<feature type="transmembrane region" description="Helical" evidence="2">
    <location>
        <begin position="212"/>
        <end position="230"/>
    </location>
</feature>
<accession>A0A080Z319</accession>
<reference evidence="3 4" key="1">
    <citation type="submission" date="2013-11" db="EMBL/GenBank/DDBJ databases">
        <title>The Genome Sequence of Phytophthora parasitica P1976.</title>
        <authorList>
            <consortium name="The Broad Institute Genomics Platform"/>
            <person name="Russ C."/>
            <person name="Tyler B."/>
            <person name="Panabieres F."/>
            <person name="Shan W."/>
            <person name="Tripathy S."/>
            <person name="Grunwald N."/>
            <person name="Machado M."/>
            <person name="Johnson C.S."/>
            <person name="Walker B."/>
            <person name="Young S."/>
            <person name="Zeng Q."/>
            <person name="Gargeya S."/>
            <person name="Fitzgerald M."/>
            <person name="Haas B."/>
            <person name="Abouelleil A."/>
            <person name="Allen A.W."/>
            <person name="Alvarado L."/>
            <person name="Arachchi H.M."/>
            <person name="Berlin A.M."/>
            <person name="Chapman S.B."/>
            <person name="Gainer-Dewar J."/>
            <person name="Goldberg J."/>
            <person name="Griggs A."/>
            <person name="Gujja S."/>
            <person name="Hansen M."/>
            <person name="Howarth C."/>
            <person name="Imamovic A."/>
            <person name="Ireland A."/>
            <person name="Larimer J."/>
            <person name="McCowan C."/>
            <person name="Murphy C."/>
            <person name="Pearson M."/>
            <person name="Poon T.W."/>
            <person name="Priest M."/>
            <person name="Roberts A."/>
            <person name="Saif S."/>
            <person name="Shea T."/>
            <person name="Sisk P."/>
            <person name="Sykes S."/>
            <person name="Wortman J."/>
            <person name="Nusbaum C."/>
            <person name="Birren B."/>
        </authorList>
    </citation>
    <scope>NUCLEOTIDE SEQUENCE [LARGE SCALE GENOMIC DNA]</scope>
    <source>
        <strain evidence="3 4">P1976</strain>
    </source>
</reference>
<evidence type="ECO:0000256" key="1">
    <source>
        <dbReference type="SAM" id="MobiDB-lite"/>
    </source>
</evidence>
<feature type="transmembrane region" description="Helical" evidence="2">
    <location>
        <begin position="35"/>
        <end position="54"/>
    </location>
</feature>
<gene>
    <name evidence="3" type="ORF">F444_20866</name>
</gene>
<dbReference type="EMBL" id="ANJA01003843">
    <property type="protein sequence ID" value="ETO61030.1"/>
    <property type="molecule type" value="Genomic_DNA"/>
</dbReference>
<sequence length="266" mass="29918">MYEPNRTPAPATPILGETYGHSSDPDWERKLASKIYNAVLEAVVAIAGVFLLLVQTGLSPVGDKRAQGNWVEIATQVMNGVFTWRAITNHPYYIVRLVMASRVLKASGQQRGQKLGPGIRAARYMCSKFPCVFVHRGTIFDHDVDCFEAQRSDTKNAKSPVESEEISRLGNFMFLCDEVKYIRTSLIILNLGCLFQYIMTAYMWSYNALTRPGFVMPVLLPPTILCSVIGQHRLKKLKKRGEGRRMILVNGAPVFRELSITRKSES</sequence>
<dbReference type="OrthoDB" id="6407410at2759"/>
<dbReference type="InterPro" id="IPR021369">
    <property type="entry name" value="DUF2985"/>
</dbReference>
<dbReference type="Pfam" id="PF11204">
    <property type="entry name" value="DUF2985"/>
    <property type="match status" value="1"/>
</dbReference>
<dbReference type="AlphaFoldDB" id="A0A080Z319"/>
<proteinExistence type="predicted"/>
<dbReference type="Proteomes" id="UP000028582">
    <property type="component" value="Unassembled WGS sequence"/>
</dbReference>
<protein>
    <submittedName>
        <fullName evidence="3">Uncharacterized protein</fullName>
    </submittedName>
</protein>
<feature type="region of interest" description="Disordered" evidence="1">
    <location>
        <begin position="1"/>
        <end position="21"/>
    </location>
</feature>
<comment type="caution">
    <text evidence="3">The sequence shown here is derived from an EMBL/GenBank/DDBJ whole genome shotgun (WGS) entry which is preliminary data.</text>
</comment>
<keyword evidence="2" id="KW-0812">Transmembrane</keyword>
<evidence type="ECO:0000313" key="4">
    <source>
        <dbReference type="Proteomes" id="UP000028582"/>
    </source>
</evidence>
<evidence type="ECO:0000313" key="3">
    <source>
        <dbReference type="EMBL" id="ETO61030.1"/>
    </source>
</evidence>
<keyword evidence="2" id="KW-0472">Membrane</keyword>
<organism evidence="3 4">
    <name type="scientific">Phytophthora nicotianae P1976</name>
    <dbReference type="NCBI Taxonomy" id="1317066"/>
    <lineage>
        <taxon>Eukaryota</taxon>
        <taxon>Sar</taxon>
        <taxon>Stramenopiles</taxon>
        <taxon>Oomycota</taxon>
        <taxon>Peronosporomycetes</taxon>
        <taxon>Peronosporales</taxon>
        <taxon>Peronosporaceae</taxon>
        <taxon>Phytophthora</taxon>
    </lineage>
</organism>
<evidence type="ECO:0000256" key="2">
    <source>
        <dbReference type="SAM" id="Phobius"/>
    </source>
</evidence>